<dbReference type="OrthoDB" id="2222217at2"/>
<dbReference type="EMBL" id="JACEIP010000033">
    <property type="protein sequence ID" value="MBA4544274.1"/>
    <property type="molecule type" value="Genomic_DNA"/>
</dbReference>
<keyword evidence="2" id="KW-1185">Reference proteome</keyword>
<dbReference type="Proteomes" id="UP000530514">
    <property type="component" value="Unassembled WGS sequence"/>
</dbReference>
<dbReference type="RefSeq" id="WP_033102409.1">
    <property type="nucleotide sequence ID" value="NZ_JACEIP010000033.1"/>
</dbReference>
<sequence>MEKEGYVSLFIGNLSSFEELENYVMQSYTEDGNLVNSEFGKDFNIEYYDDDFREVEFHNEPSRDLRVILKSFSYDEKIIPEFIGICGEHLDQEANSVILLYNFDYDGNVKESKQFRFLGTLQYK</sequence>
<gene>
    <name evidence="1" type="ORF">H1164_15580</name>
</gene>
<comment type="caution">
    <text evidence="1">The sequence shown here is derived from an EMBL/GenBank/DDBJ whole genome shotgun (WGS) entry which is preliminary data.</text>
</comment>
<dbReference type="AlphaFoldDB" id="A0A7W2AJY3"/>
<reference evidence="1 2" key="1">
    <citation type="submission" date="2020-07" db="EMBL/GenBank/DDBJ databases">
        <authorList>
            <person name="Feng H."/>
        </authorList>
    </citation>
    <scope>NUCLEOTIDE SEQUENCE [LARGE SCALE GENOMIC DNA]</scope>
    <source>
        <strain evidence="2">s-11</strain>
    </source>
</reference>
<protein>
    <submittedName>
        <fullName evidence="1">Immunity 22 family protein</fullName>
    </submittedName>
</protein>
<proteinExistence type="predicted"/>
<evidence type="ECO:0000313" key="1">
    <source>
        <dbReference type="EMBL" id="MBA4544274.1"/>
    </source>
</evidence>
<dbReference type="InterPro" id="IPR025560">
    <property type="entry name" value="Imm22"/>
</dbReference>
<name>A0A7W2AJY3_9BACL</name>
<accession>A0A7W2AJY3</accession>
<evidence type="ECO:0000313" key="2">
    <source>
        <dbReference type="Proteomes" id="UP000530514"/>
    </source>
</evidence>
<dbReference type="Pfam" id="PF14112">
    <property type="entry name" value="DUF4284"/>
    <property type="match status" value="1"/>
</dbReference>
<organism evidence="1 2">
    <name type="scientific">Thermoactinomyces daqus</name>
    <dbReference type="NCBI Taxonomy" id="1329516"/>
    <lineage>
        <taxon>Bacteria</taxon>
        <taxon>Bacillati</taxon>
        <taxon>Bacillota</taxon>
        <taxon>Bacilli</taxon>
        <taxon>Bacillales</taxon>
        <taxon>Thermoactinomycetaceae</taxon>
        <taxon>Thermoactinomyces</taxon>
    </lineage>
</organism>